<dbReference type="EMBL" id="PKSG01001073">
    <property type="protein sequence ID" value="POR31203.1"/>
    <property type="molecule type" value="Genomic_DNA"/>
</dbReference>
<comment type="caution">
    <text evidence="2">The sequence shown here is derived from an EMBL/GenBank/DDBJ whole genome shotgun (WGS) entry which is preliminary data.</text>
</comment>
<evidence type="ECO:0000313" key="2">
    <source>
        <dbReference type="EMBL" id="POR31203.1"/>
    </source>
</evidence>
<protein>
    <submittedName>
        <fullName evidence="2">Uncharacterized protein</fullName>
    </submittedName>
</protein>
<dbReference type="AlphaFoldDB" id="A0A2S4KLZ1"/>
<feature type="compositionally biased region" description="Polar residues" evidence="1">
    <location>
        <begin position="51"/>
        <end position="64"/>
    </location>
</feature>
<accession>A0A2S4KLZ1</accession>
<feature type="compositionally biased region" description="Basic and acidic residues" evidence="1">
    <location>
        <begin position="30"/>
        <end position="42"/>
    </location>
</feature>
<organism evidence="2 3">
    <name type="scientific">Tolypocladium paradoxum</name>
    <dbReference type="NCBI Taxonomy" id="94208"/>
    <lineage>
        <taxon>Eukaryota</taxon>
        <taxon>Fungi</taxon>
        <taxon>Dikarya</taxon>
        <taxon>Ascomycota</taxon>
        <taxon>Pezizomycotina</taxon>
        <taxon>Sordariomycetes</taxon>
        <taxon>Hypocreomycetidae</taxon>
        <taxon>Hypocreales</taxon>
        <taxon>Ophiocordycipitaceae</taxon>
        <taxon>Tolypocladium</taxon>
    </lineage>
</organism>
<name>A0A2S4KLZ1_9HYPO</name>
<keyword evidence="3" id="KW-1185">Reference proteome</keyword>
<feature type="region of interest" description="Disordered" evidence="1">
    <location>
        <begin position="1"/>
        <end position="78"/>
    </location>
</feature>
<evidence type="ECO:0000313" key="3">
    <source>
        <dbReference type="Proteomes" id="UP000237481"/>
    </source>
</evidence>
<dbReference type="Proteomes" id="UP000237481">
    <property type="component" value="Unassembled WGS sequence"/>
</dbReference>
<proteinExistence type="predicted"/>
<gene>
    <name evidence="2" type="ORF">TPAR_08587</name>
</gene>
<reference evidence="2 3" key="1">
    <citation type="submission" date="2018-01" db="EMBL/GenBank/DDBJ databases">
        <title>Harnessing the power of phylogenomics to disentangle the directionality and signatures of interkingdom host jumping in the parasitic fungal genus Tolypocladium.</title>
        <authorList>
            <person name="Quandt C.A."/>
            <person name="Patterson W."/>
            <person name="Spatafora J.W."/>
        </authorList>
    </citation>
    <scope>NUCLEOTIDE SEQUENCE [LARGE SCALE GENOMIC DNA]</scope>
    <source>
        <strain evidence="2 3">NRBC 100945</strain>
    </source>
</reference>
<sequence length="195" mass="21749">MGPLFTPKPRRAASRIGARPHPGRLSRVPTADKVHDVLEPRRPQKLRRMPSTGTASWLTSSTSCAPPAEASPKMTRSCAPGSTTLLLPPASRLGPDDECWMVLDDTCPDRIDRVLCDEADVQQAYDVLPELAAPNKRRDRQVRELSPTDEDNYEESILSYAAVGSMIPVIDQEAFETNEPWLRFALPRATWSRTR</sequence>
<evidence type="ECO:0000256" key="1">
    <source>
        <dbReference type="SAM" id="MobiDB-lite"/>
    </source>
</evidence>